<evidence type="ECO:0000313" key="2">
    <source>
        <dbReference type="EMBL" id="SLN20281.1"/>
    </source>
</evidence>
<evidence type="ECO:0000256" key="1">
    <source>
        <dbReference type="SAM" id="SignalP"/>
    </source>
</evidence>
<sequence length="272" mass="29344">MTLKTFLLTGTATALLATSAVAQTALTASGAEDRIDTLNESITDDFERDFEPFGNEGRALGFTGSMALQANATSGNTETRNLGIGANFGYYDGTNGYELQLSYQFSEDEGDVSEDSLLYELEYTRDFSSAYYGFAKLQGTVDSFPSDTSDNFLGAGIGYRIYNTRDIQWDVQAGVGYRVADLNGVDDLDEGALALSSSYYNQINESLALTMDTDVIGSESGTRIFNDLGVNVSMTETLALRTSLITEFDTDPAPGVEDTDNALGVSLVYNFN</sequence>
<dbReference type="EMBL" id="FWFT01000001">
    <property type="protein sequence ID" value="SLN20281.1"/>
    <property type="molecule type" value="Genomic_DNA"/>
</dbReference>
<gene>
    <name evidence="2" type="ORF">PSJ8397_00745</name>
</gene>
<dbReference type="Pfam" id="PF04338">
    <property type="entry name" value="DUF481"/>
    <property type="match status" value="1"/>
</dbReference>
<evidence type="ECO:0000313" key="3">
    <source>
        <dbReference type="Proteomes" id="UP000193623"/>
    </source>
</evidence>
<dbReference type="RefSeq" id="WP_085863173.1">
    <property type="nucleotide sequence ID" value="NZ_FWFT01000001.1"/>
</dbReference>
<dbReference type="Proteomes" id="UP000193623">
    <property type="component" value="Unassembled WGS sequence"/>
</dbReference>
<accession>A0A1Y5RLG0</accession>
<dbReference type="InterPro" id="IPR007433">
    <property type="entry name" value="DUF481"/>
</dbReference>
<reference evidence="2 3" key="1">
    <citation type="submission" date="2017-03" db="EMBL/GenBank/DDBJ databases">
        <authorList>
            <person name="Afonso C.L."/>
            <person name="Miller P.J."/>
            <person name="Scott M.A."/>
            <person name="Spackman E."/>
            <person name="Goraichik I."/>
            <person name="Dimitrov K.M."/>
            <person name="Suarez D.L."/>
            <person name="Swayne D.E."/>
        </authorList>
    </citation>
    <scope>NUCLEOTIDE SEQUENCE [LARGE SCALE GENOMIC DNA]</scope>
    <source>
        <strain evidence="2 3">CECT 8397</strain>
    </source>
</reference>
<feature type="signal peptide" evidence="1">
    <location>
        <begin position="1"/>
        <end position="22"/>
    </location>
</feature>
<keyword evidence="1" id="KW-0732">Signal</keyword>
<keyword evidence="3" id="KW-1185">Reference proteome</keyword>
<name>A0A1Y5RLG0_9RHOB</name>
<proteinExistence type="predicted"/>
<dbReference type="OrthoDB" id="7631035at2"/>
<dbReference type="AlphaFoldDB" id="A0A1Y5RLG0"/>
<organism evidence="2 3">
    <name type="scientific">Pseudooctadecabacter jejudonensis</name>
    <dbReference type="NCBI Taxonomy" id="1391910"/>
    <lineage>
        <taxon>Bacteria</taxon>
        <taxon>Pseudomonadati</taxon>
        <taxon>Pseudomonadota</taxon>
        <taxon>Alphaproteobacteria</taxon>
        <taxon>Rhodobacterales</taxon>
        <taxon>Paracoccaceae</taxon>
        <taxon>Pseudooctadecabacter</taxon>
    </lineage>
</organism>
<feature type="chain" id="PRO_5012305971" description="Salt-induced outer membrane protein" evidence="1">
    <location>
        <begin position="23"/>
        <end position="272"/>
    </location>
</feature>
<protein>
    <recommendedName>
        <fullName evidence="4">Salt-induced outer membrane protein</fullName>
    </recommendedName>
</protein>
<evidence type="ECO:0008006" key="4">
    <source>
        <dbReference type="Google" id="ProtNLM"/>
    </source>
</evidence>